<evidence type="ECO:0000256" key="3">
    <source>
        <dbReference type="ARBA" id="ARBA00022723"/>
    </source>
</evidence>
<comment type="function">
    <text evidence="8">An essential GTPase which binds GTP, GDP and possibly (p)ppGpp with moderate affinity, with high nucleotide exchange rates and a fairly low GTP hydrolysis rate. Plays a role in control of the cell cycle, stress response, ribosome biogenesis and in those bacteria that undergo differentiation, in morphogenesis control.</text>
</comment>
<dbReference type="PANTHER" id="PTHR11702:SF31">
    <property type="entry name" value="MITOCHONDRIAL RIBOSOME-ASSOCIATED GTPASE 2"/>
    <property type="match status" value="1"/>
</dbReference>
<sequence>MKFIDEAVIYVEAGPGGNGCISFRREKFVPKGGPDGGDGGDGGSVYLIGEKNLQTLYDLKLKPHYKAGRGMHGKGKGMNGRSGKDRYIPVPLGVEVYKNDKFIGEILEHKQTLLVAKGGKGGRGNRHFVTSTNQAPRIAEEGKPGEKCKLKIILKLISQVGIVGFPNAGKSTLLAAMTNAHPEIADYPFTTLTPNLGVLKDNFKNIVIADMPGIIEGAHKGKGLGIRFLRHIERTRLLVLLIDLSVDAPLKQYKALLNEFKRYSPALLEKPRIVVFNKIDLLEKIPEFKLEEKIFYISALKKIGIDELTNYLKNEDFLKN</sequence>
<accession>A0A7V3RGZ5</accession>
<dbReference type="SUPFAM" id="SSF82051">
    <property type="entry name" value="Obg GTP-binding protein N-terminal domain"/>
    <property type="match status" value="1"/>
</dbReference>
<feature type="domain" description="OBG-type G" evidence="9">
    <location>
        <begin position="158"/>
        <end position="317"/>
    </location>
</feature>
<dbReference type="EC" id="3.6.5.-" evidence="8"/>
<organism evidence="11">
    <name type="scientific">candidate division WOR-3 bacterium</name>
    <dbReference type="NCBI Taxonomy" id="2052148"/>
    <lineage>
        <taxon>Bacteria</taxon>
        <taxon>Bacteria division WOR-3</taxon>
    </lineage>
</organism>
<dbReference type="InterPro" id="IPR005225">
    <property type="entry name" value="Small_GTP-bd"/>
</dbReference>
<keyword evidence="2 8" id="KW-0963">Cytoplasm</keyword>
<dbReference type="PROSITE" id="PS51883">
    <property type="entry name" value="OBG"/>
    <property type="match status" value="1"/>
</dbReference>
<dbReference type="PROSITE" id="PS51710">
    <property type="entry name" value="G_OBG"/>
    <property type="match status" value="1"/>
</dbReference>
<evidence type="ECO:0000313" key="11">
    <source>
        <dbReference type="EMBL" id="HGE77948.1"/>
    </source>
</evidence>
<dbReference type="PANTHER" id="PTHR11702">
    <property type="entry name" value="DEVELOPMENTALLY REGULATED GTP-BINDING PROTEIN-RELATED"/>
    <property type="match status" value="1"/>
</dbReference>
<dbReference type="SUPFAM" id="SSF52540">
    <property type="entry name" value="P-loop containing nucleoside triphosphate hydrolases"/>
    <property type="match status" value="1"/>
</dbReference>
<feature type="binding site" evidence="8">
    <location>
        <begin position="298"/>
        <end position="300"/>
    </location>
    <ligand>
        <name>GTP</name>
        <dbReference type="ChEBI" id="CHEBI:37565"/>
    </ligand>
</feature>
<keyword evidence="4 8" id="KW-0547">Nucleotide-binding</keyword>
<feature type="binding site" evidence="8">
    <location>
        <position position="171"/>
    </location>
    <ligand>
        <name>Mg(2+)</name>
        <dbReference type="ChEBI" id="CHEBI:18420"/>
    </ligand>
</feature>
<keyword evidence="6 8" id="KW-0460">Magnesium</keyword>
<evidence type="ECO:0000256" key="4">
    <source>
        <dbReference type="ARBA" id="ARBA00022741"/>
    </source>
</evidence>
<keyword evidence="5 8" id="KW-0378">Hydrolase</keyword>
<dbReference type="GO" id="GO:0005525">
    <property type="term" value="F:GTP binding"/>
    <property type="evidence" value="ECO:0007669"/>
    <property type="project" value="UniProtKB-UniRule"/>
</dbReference>
<feature type="binding site" evidence="8">
    <location>
        <position position="191"/>
    </location>
    <ligand>
        <name>Mg(2+)</name>
        <dbReference type="ChEBI" id="CHEBI:18420"/>
    </ligand>
</feature>
<dbReference type="NCBIfam" id="TIGR00231">
    <property type="entry name" value="small_GTP"/>
    <property type="match status" value="1"/>
</dbReference>
<evidence type="ECO:0000256" key="6">
    <source>
        <dbReference type="ARBA" id="ARBA00022842"/>
    </source>
</evidence>
<dbReference type="EMBL" id="DTOZ01000075">
    <property type="protein sequence ID" value="HGE77948.1"/>
    <property type="molecule type" value="Genomic_DNA"/>
</dbReference>
<reference evidence="11" key="1">
    <citation type="journal article" date="2020" name="mSystems">
        <title>Genome- and Community-Level Interaction Insights into Carbon Utilization and Element Cycling Functions of Hydrothermarchaeota in Hydrothermal Sediment.</title>
        <authorList>
            <person name="Zhou Z."/>
            <person name="Liu Y."/>
            <person name="Xu W."/>
            <person name="Pan J."/>
            <person name="Luo Z.H."/>
            <person name="Li M."/>
        </authorList>
    </citation>
    <scope>NUCLEOTIDE SEQUENCE [LARGE SCALE GENOMIC DNA]</scope>
    <source>
        <strain evidence="11">SpSt-961</strain>
    </source>
</reference>
<dbReference type="InterPro" id="IPR014100">
    <property type="entry name" value="GTP-bd_Obg/CgtA"/>
</dbReference>
<dbReference type="PROSITE" id="PS00905">
    <property type="entry name" value="GTP1_OBG"/>
    <property type="match status" value="1"/>
</dbReference>
<dbReference type="NCBIfam" id="NF008956">
    <property type="entry name" value="PRK12299.1"/>
    <property type="match status" value="1"/>
</dbReference>
<protein>
    <recommendedName>
        <fullName evidence="8">GTPase Obg</fullName>
        <ecNumber evidence="8">3.6.5.-</ecNumber>
    </recommendedName>
    <alternativeName>
        <fullName evidence="8">GTP-binding protein Obg</fullName>
    </alternativeName>
</protein>
<comment type="subcellular location">
    <subcellularLocation>
        <location evidence="8">Cytoplasm</location>
    </subcellularLocation>
</comment>
<feature type="domain" description="Obg" evidence="10">
    <location>
        <begin position="1"/>
        <end position="157"/>
    </location>
</feature>
<comment type="caution">
    <text evidence="11">The sequence shown here is derived from an EMBL/GenBank/DDBJ whole genome shotgun (WGS) entry which is preliminary data.</text>
</comment>
<feature type="binding site" evidence="8">
    <location>
        <begin position="164"/>
        <end position="171"/>
    </location>
    <ligand>
        <name>GTP</name>
        <dbReference type="ChEBI" id="CHEBI:37565"/>
    </ligand>
</feature>
<evidence type="ECO:0000259" key="10">
    <source>
        <dbReference type="PROSITE" id="PS51883"/>
    </source>
</evidence>
<dbReference type="InterPro" id="IPR006074">
    <property type="entry name" value="GTP1-OBG_CS"/>
</dbReference>
<evidence type="ECO:0000256" key="1">
    <source>
        <dbReference type="ARBA" id="ARBA00007699"/>
    </source>
</evidence>
<dbReference type="GO" id="GO:0000287">
    <property type="term" value="F:magnesium ion binding"/>
    <property type="evidence" value="ECO:0007669"/>
    <property type="project" value="InterPro"/>
</dbReference>
<feature type="binding site" evidence="8">
    <location>
        <begin position="189"/>
        <end position="193"/>
    </location>
    <ligand>
        <name>GTP</name>
        <dbReference type="ChEBI" id="CHEBI:37565"/>
    </ligand>
</feature>
<dbReference type="InterPro" id="IPR027417">
    <property type="entry name" value="P-loop_NTPase"/>
</dbReference>
<dbReference type="Gene3D" id="3.40.50.300">
    <property type="entry name" value="P-loop containing nucleotide triphosphate hydrolases"/>
    <property type="match status" value="1"/>
</dbReference>
<dbReference type="Pfam" id="PF01926">
    <property type="entry name" value="MMR_HSR1"/>
    <property type="match status" value="1"/>
</dbReference>
<feature type="binding site" evidence="8">
    <location>
        <begin position="277"/>
        <end position="280"/>
    </location>
    <ligand>
        <name>GTP</name>
        <dbReference type="ChEBI" id="CHEBI:37565"/>
    </ligand>
</feature>
<dbReference type="NCBIfam" id="TIGR02729">
    <property type="entry name" value="Obg_CgtA"/>
    <property type="match status" value="1"/>
</dbReference>
<comment type="similarity">
    <text evidence="1 8">Belongs to the TRAFAC class OBG-HflX-like GTPase superfamily. OBG GTPase family.</text>
</comment>
<comment type="subunit">
    <text evidence="8">Monomer.</text>
</comment>
<dbReference type="CDD" id="cd01898">
    <property type="entry name" value="Obg"/>
    <property type="match status" value="1"/>
</dbReference>
<dbReference type="NCBIfam" id="NF008955">
    <property type="entry name" value="PRK12297.1"/>
    <property type="match status" value="1"/>
</dbReference>
<dbReference type="InterPro" id="IPR006073">
    <property type="entry name" value="GTP-bd"/>
</dbReference>
<dbReference type="AlphaFoldDB" id="A0A7V3RGZ5"/>
<dbReference type="InterPro" id="IPR031167">
    <property type="entry name" value="G_OBG"/>
</dbReference>
<dbReference type="GO" id="GO:0042254">
    <property type="term" value="P:ribosome biogenesis"/>
    <property type="evidence" value="ECO:0007669"/>
    <property type="project" value="UniProtKB-UniRule"/>
</dbReference>
<name>A0A7V3RGZ5_UNCW3</name>
<proteinExistence type="inferred from homology"/>
<gene>
    <name evidence="11" type="primary">obgE</name>
    <name evidence="8" type="synonym">obg</name>
    <name evidence="11" type="ORF">ENX68_02965</name>
</gene>
<dbReference type="GO" id="GO:0005737">
    <property type="term" value="C:cytoplasm"/>
    <property type="evidence" value="ECO:0007669"/>
    <property type="project" value="UniProtKB-SubCell"/>
</dbReference>
<evidence type="ECO:0000256" key="2">
    <source>
        <dbReference type="ARBA" id="ARBA00022490"/>
    </source>
</evidence>
<dbReference type="InterPro" id="IPR036726">
    <property type="entry name" value="GTP1_OBG_dom_sf"/>
</dbReference>
<dbReference type="InterPro" id="IPR006169">
    <property type="entry name" value="GTP1_OBG_dom"/>
</dbReference>
<dbReference type="HAMAP" id="MF_01454">
    <property type="entry name" value="GTPase_Obg"/>
    <property type="match status" value="1"/>
</dbReference>
<comment type="cofactor">
    <cofactor evidence="8">
        <name>Mg(2+)</name>
        <dbReference type="ChEBI" id="CHEBI:18420"/>
    </cofactor>
</comment>
<dbReference type="InterPro" id="IPR045086">
    <property type="entry name" value="OBG_GTPase"/>
</dbReference>
<evidence type="ECO:0000259" key="9">
    <source>
        <dbReference type="PROSITE" id="PS51710"/>
    </source>
</evidence>
<dbReference type="PRINTS" id="PR00326">
    <property type="entry name" value="GTP1OBG"/>
</dbReference>
<dbReference type="GO" id="GO:0003924">
    <property type="term" value="F:GTPase activity"/>
    <property type="evidence" value="ECO:0007669"/>
    <property type="project" value="UniProtKB-UniRule"/>
</dbReference>
<evidence type="ECO:0000256" key="8">
    <source>
        <dbReference type="HAMAP-Rule" id="MF_01454"/>
    </source>
</evidence>
<feature type="binding site" evidence="8">
    <location>
        <begin position="210"/>
        <end position="213"/>
    </location>
    <ligand>
        <name>GTP</name>
        <dbReference type="ChEBI" id="CHEBI:37565"/>
    </ligand>
</feature>
<dbReference type="Pfam" id="PF01018">
    <property type="entry name" value="GTP1_OBG"/>
    <property type="match status" value="1"/>
</dbReference>
<dbReference type="PIRSF" id="PIRSF002401">
    <property type="entry name" value="GTP_bd_Obg/CgtA"/>
    <property type="match status" value="1"/>
</dbReference>
<evidence type="ECO:0000256" key="5">
    <source>
        <dbReference type="ARBA" id="ARBA00022801"/>
    </source>
</evidence>
<keyword evidence="3 8" id="KW-0479">Metal-binding</keyword>
<evidence type="ECO:0000256" key="7">
    <source>
        <dbReference type="ARBA" id="ARBA00023134"/>
    </source>
</evidence>
<dbReference type="FunFam" id="2.70.210.12:FF:000001">
    <property type="entry name" value="GTPase Obg"/>
    <property type="match status" value="1"/>
</dbReference>
<keyword evidence="7 8" id="KW-0342">GTP-binding</keyword>
<dbReference type="Gene3D" id="2.70.210.12">
    <property type="entry name" value="GTP1/OBG domain"/>
    <property type="match status" value="1"/>
</dbReference>